<sequence length="155" mass="18034">MLGFVKWSRAHFSGNRYNVITTNITELLNLVLMDEREYPVSYIFNSIAKKFGEKFRERVLDQYTMFGNGVTAKVNLLERSYSCQKFDLVKIPYEYAMEALRPKYGDGIGYENSIYEYVLPIYKAASYLFAYSEASNVVPLEAEWNVPQELLDTKI</sequence>
<dbReference type="Proteomes" id="UP000224567">
    <property type="component" value="Unassembled WGS sequence"/>
</dbReference>
<organism evidence="1 2">
    <name type="scientific">Capsicum baccatum</name>
    <name type="common">Peruvian pepper</name>
    <dbReference type="NCBI Taxonomy" id="33114"/>
    <lineage>
        <taxon>Eukaryota</taxon>
        <taxon>Viridiplantae</taxon>
        <taxon>Streptophyta</taxon>
        <taxon>Embryophyta</taxon>
        <taxon>Tracheophyta</taxon>
        <taxon>Spermatophyta</taxon>
        <taxon>Magnoliopsida</taxon>
        <taxon>eudicotyledons</taxon>
        <taxon>Gunneridae</taxon>
        <taxon>Pentapetalae</taxon>
        <taxon>asterids</taxon>
        <taxon>lamiids</taxon>
        <taxon>Solanales</taxon>
        <taxon>Solanaceae</taxon>
        <taxon>Solanoideae</taxon>
        <taxon>Capsiceae</taxon>
        <taxon>Capsicum</taxon>
    </lineage>
</organism>
<keyword evidence="2" id="KW-1185">Reference proteome</keyword>
<evidence type="ECO:0000313" key="1">
    <source>
        <dbReference type="EMBL" id="PHT38325.1"/>
    </source>
</evidence>
<comment type="caution">
    <text evidence="1">The sequence shown here is derived from an EMBL/GenBank/DDBJ whole genome shotgun (WGS) entry which is preliminary data.</text>
</comment>
<protein>
    <submittedName>
        <fullName evidence="1">Uncharacterized protein</fullName>
    </submittedName>
</protein>
<gene>
    <name evidence="1" type="ORF">CQW23_21898</name>
</gene>
<reference evidence="2" key="2">
    <citation type="journal article" date="2017" name="J. Anim. Genet.">
        <title>Multiple reference genome sequences of hot pepper reveal the massive evolution of plant disease resistance genes by retroduplication.</title>
        <authorList>
            <person name="Kim S."/>
            <person name="Park J."/>
            <person name="Yeom S.-I."/>
            <person name="Kim Y.-M."/>
            <person name="Seo E."/>
            <person name="Kim K.-T."/>
            <person name="Kim M.-S."/>
            <person name="Lee J.M."/>
            <person name="Cheong K."/>
            <person name="Shin H.-S."/>
            <person name="Kim S.-B."/>
            <person name="Han K."/>
            <person name="Lee J."/>
            <person name="Park M."/>
            <person name="Lee H.-A."/>
            <person name="Lee H.-Y."/>
            <person name="Lee Y."/>
            <person name="Oh S."/>
            <person name="Lee J.H."/>
            <person name="Choi E."/>
            <person name="Choi E."/>
            <person name="Lee S.E."/>
            <person name="Jeon J."/>
            <person name="Kim H."/>
            <person name="Choi G."/>
            <person name="Song H."/>
            <person name="Lee J."/>
            <person name="Lee S.-C."/>
            <person name="Kwon J.-K."/>
            <person name="Lee H.-Y."/>
            <person name="Koo N."/>
            <person name="Hong Y."/>
            <person name="Kim R.W."/>
            <person name="Kang W.-H."/>
            <person name="Huh J.H."/>
            <person name="Kang B.-C."/>
            <person name="Yang T.-J."/>
            <person name="Lee Y.-H."/>
            <person name="Bennetzen J.L."/>
            <person name="Choi D."/>
        </authorList>
    </citation>
    <scope>NUCLEOTIDE SEQUENCE [LARGE SCALE GENOMIC DNA]</scope>
    <source>
        <strain evidence="2">cv. PBC81</strain>
    </source>
</reference>
<accession>A0A2G2VZC7</accession>
<dbReference type="EMBL" id="MLFT02000009">
    <property type="protein sequence ID" value="PHT38325.1"/>
    <property type="molecule type" value="Genomic_DNA"/>
</dbReference>
<dbReference type="AlphaFoldDB" id="A0A2G2VZC7"/>
<evidence type="ECO:0000313" key="2">
    <source>
        <dbReference type="Proteomes" id="UP000224567"/>
    </source>
</evidence>
<proteinExistence type="predicted"/>
<dbReference type="OrthoDB" id="1293559at2759"/>
<reference evidence="1 2" key="1">
    <citation type="journal article" date="2017" name="Genome Biol.">
        <title>New reference genome sequences of hot pepper reveal the massive evolution of plant disease-resistance genes by retroduplication.</title>
        <authorList>
            <person name="Kim S."/>
            <person name="Park J."/>
            <person name="Yeom S.I."/>
            <person name="Kim Y.M."/>
            <person name="Seo E."/>
            <person name="Kim K.T."/>
            <person name="Kim M.S."/>
            <person name="Lee J.M."/>
            <person name="Cheong K."/>
            <person name="Shin H.S."/>
            <person name="Kim S.B."/>
            <person name="Han K."/>
            <person name="Lee J."/>
            <person name="Park M."/>
            <person name="Lee H.A."/>
            <person name="Lee H.Y."/>
            <person name="Lee Y."/>
            <person name="Oh S."/>
            <person name="Lee J.H."/>
            <person name="Choi E."/>
            <person name="Choi E."/>
            <person name="Lee S.E."/>
            <person name="Jeon J."/>
            <person name="Kim H."/>
            <person name="Choi G."/>
            <person name="Song H."/>
            <person name="Lee J."/>
            <person name="Lee S.C."/>
            <person name="Kwon J.K."/>
            <person name="Lee H.Y."/>
            <person name="Koo N."/>
            <person name="Hong Y."/>
            <person name="Kim R.W."/>
            <person name="Kang W.H."/>
            <person name="Huh J.H."/>
            <person name="Kang B.C."/>
            <person name="Yang T.J."/>
            <person name="Lee Y.H."/>
            <person name="Bennetzen J.L."/>
            <person name="Choi D."/>
        </authorList>
    </citation>
    <scope>NUCLEOTIDE SEQUENCE [LARGE SCALE GENOMIC DNA]</scope>
    <source>
        <strain evidence="2">cv. PBC81</strain>
    </source>
</reference>
<name>A0A2G2VZC7_CAPBA</name>